<evidence type="ECO:0000256" key="7">
    <source>
        <dbReference type="HAMAP-Rule" id="MF_00078"/>
    </source>
</evidence>
<evidence type="ECO:0000313" key="9">
    <source>
        <dbReference type="EMBL" id="AIY90806.1"/>
    </source>
</evidence>
<dbReference type="KEGG" id="gac:GACE_1778"/>
<dbReference type="PANTHER" id="PTHR36577">
    <property type="entry name" value="DUF521 DOMAIN PROTEIN (AFU_ORTHOLOGUE AFUA_6G00490)"/>
    <property type="match status" value="1"/>
</dbReference>
<gene>
    <name evidence="9" type="ORF">GACE_1778</name>
</gene>
<dbReference type="PIRSF" id="PIRSF004966">
    <property type="entry name" value="UCP004966"/>
    <property type="match status" value="1"/>
</dbReference>
<dbReference type="Pfam" id="PF01989">
    <property type="entry name" value="AcnX_swivel_put"/>
    <property type="match status" value="1"/>
</dbReference>
<evidence type="ECO:0000256" key="3">
    <source>
        <dbReference type="ARBA" id="ARBA00023239"/>
    </source>
</evidence>
<name>A0A0A7GIT8_GEOAI</name>
<keyword evidence="3 7" id="KW-0456">Lyase</keyword>
<comment type="function">
    <text evidence="5 7">Component of a hydro-lyase that catalyzes the dehydration of mevalonate 5-phosphate (MVA5P) to form trans-anhydromevalonate 5-phosphate (tAHMP). Involved in the archaeal mevalonate (MVA) pathway, which provides fundamental precursors for isoprenoid biosynthesis, such as isopentenyl diphosphate (IPP) and dimethylallyl diphosphate (DMAPP).</text>
</comment>
<dbReference type="NCBIfam" id="NF003046">
    <property type="entry name" value="PRK03955.1"/>
    <property type="match status" value="1"/>
</dbReference>
<evidence type="ECO:0000256" key="2">
    <source>
        <dbReference type="ARBA" id="ARBA00023229"/>
    </source>
</evidence>
<dbReference type="EC" id="4.2.1.182" evidence="7"/>
<dbReference type="SUPFAM" id="SSF52016">
    <property type="entry name" value="LeuD/IlvD-like"/>
    <property type="match status" value="1"/>
</dbReference>
<comment type="subunit">
    <text evidence="6 7">Heterodimer composed of a large subunit (PMDh-L) and a small subunit (PMDh-S).</text>
</comment>
<comment type="similarity">
    <text evidence="7">Belongs to the AcnX type II small subunit family.</text>
</comment>
<dbReference type="STRING" id="565033.GACE_1778"/>
<proteinExistence type="inferred from homology"/>
<organism evidence="9 10">
    <name type="scientific">Geoglobus acetivorans</name>
    <dbReference type="NCBI Taxonomy" id="565033"/>
    <lineage>
        <taxon>Archaea</taxon>
        <taxon>Methanobacteriati</taxon>
        <taxon>Methanobacteriota</taxon>
        <taxon>Archaeoglobi</taxon>
        <taxon>Archaeoglobales</taxon>
        <taxon>Archaeoglobaceae</taxon>
        <taxon>Geoglobus</taxon>
    </lineage>
</organism>
<dbReference type="InterPro" id="IPR002840">
    <property type="entry name" value="PMDh-S-like_dom"/>
</dbReference>
<evidence type="ECO:0000313" key="10">
    <source>
        <dbReference type="Proteomes" id="UP000030624"/>
    </source>
</evidence>
<reference evidence="9 10" key="1">
    <citation type="journal article" date="2015" name="Appl. Environ. Microbiol.">
        <title>The Geoglobus acetivorans genome: Fe(III) reduction, acetate utilization, autotrophic growth, and degradation of aromatic compounds in a hyperthermophilic archaeon.</title>
        <authorList>
            <person name="Mardanov A.V."/>
            <person name="Slododkina G.B."/>
            <person name="Slobodkin A.I."/>
            <person name="Beletsky A.V."/>
            <person name="Gavrilov S.N."/>
            <person name="Kublanov I.V."/>
            <person name="Bonch-Osmolovskaya E.A."/>
            <person name="Skryabin K.G."/>
            <person name="Ravin N.V."/>
        </authorList>
    </citation>
    <scope>NUCLEOTIDE SEQUENCE [LARGE SCALE GENOMIC DNA]</scope>
    <source>
        <strain evidence="9 10">SBH6</strain>
    </source>
</reference>
<dbReference type="GO" id="GO:0016836">
    <property type="term" value="F:hydro-lyase activity"/>
    <property type="evidence" value="ECO:0007669"/>
    <property type="project" value="UniProtKB-UniRule"/>
</dbReference>
<evidence type="ECO:0000256" key="6">
    <source>
        <dbReference type="ARBA" id="ARBA00046520"/>
    </source>
</evidence>
<dbReference type="EMBL" id="CP009552">
    <property type="protein sequence ID" value="AIY90806.1"/>
    <property type="molecule type" value="Genomic_DNA"/>
</dbReference>
<evidence type="ECO:0000256" key="5">
    <source>
        <dbReference type="ARBA" id="ARBA00045299"/>
    </source>
</evidence>
<dbReference type="GO" id="GO:0019287">
    <property type="term" value="P:isopentenyl diphosphate biosynthetic process, mevalonate pathway"/>
    <property type="evidence" value="ECO:0007669"/>
    <property type="project" value="UniProtKB-UniRule"/>
</dbReference>
<dbReference type="HAMAP" id="MF_00078">
    <property type="entry name" value="PMDh_S"/>
    <property type="match status" value="1"/>
</dbReference>
<feature type="active site" description="Proton acceptor" evidence="7">
    <location>
        <position position="62"/>
    </location>
</feature>
<dbReference type="eggNOG" id="arCOG04279">
    <property type="taxonomic scope" value="Archaea"/>
</dbReference>
<dbReference type="InterPro" id="IPR012016">
    <property type="entry name" value="PMDh-S-like"/>
</dbReference>
<dbReference type="PANTHER" id="PTHR36577:SF3">
    <property type="entry name" value="DUF521 DOMAIN PROTEIN (AFU_ORTHOLOGUE AFUA_6G00490)"/>
    <property type="match status" value="1"/>
</dbReference>
<dbReference type="RefSeq" id="WP_048093829.1">
    <property type="nucleotide sequence ID" value="NZ_CP009552.1"/>
</dbReference>
<dbReference type="Gene3D" id="3.50.30.10">
    <property type="entry name" value="Phosphohistidine domain"/>
    <property type="match status" value="1"/>
</dbReference>
<dbReference type="CDD" id="cd01356">
    <property type="entry name" value="AcnX_swivel"/>
    <property type="match status" value="1"/>
</dbReference>
<dbReference type="AlphaFoldDB" id="A0A0A7GIT8"/>
<feature type="domain" description="Phosphomevalonate dehydratase small subunit-like" evidence="8">
    <location>
        <begin position="24"/>
        <end position="103"/>
    </location>
</feature>
<comment type="pathway">
    <text evidence="1 7">Isoprenoid biosynthesis; isopentenyl diphosphate biosynthesis via mevalonate pathway.</text>
</comment>
<keyword evidence="2 7" id="KW-0414">Isoprene biosynthesis</keyword>
<sequence>MKLRVRSISRGRAEGYAIVSKKPVSFLGDVNPETGVIVDSDSDIYGESIAGKIFVFPEGRGSTVGTYILLRMKKNGCAPAGIVMKKSEAIVAVGAIIAEIPLVDMPEASSFNMIRSGDFVRINADEGWIEIERED</sequence>
<protein>
    <recommendedName>
        <fullName evidence="7">Phosphomevalonate dehydratase small subunit</fullName>
        <shortName evidence="7">PMDh small subunit</shortName>
        <shortName evidence="7">PMDh-S</shortName>
        <ecNumber evidence="7">4.2.1.182</ecNumber>
    </recommendedName>
</protein>
<evidence type="ECO:0000259" key="8">
    <source>
        <dbReference type="Pfam" id="PF01989"/>
    </source>
</evidence>
<dbReference type="Proteomes" id="UP000030624">
    <property type="component" value="Chromosome"/>
</dbReference>
<evidence type="ECO:0000256" key="4">
    <source>
        <dbReference type="ARBA" id="ARBA00045120"/>
    </source>
</evidence>
<comment type="catalytic activity">
    <reaction evidence="4">
        <text>(R)-5-phosphomevalonate = (2E)-3-methyl-5-phosphooxypent-2-enoate + H2O</text>
        <dbReference type="Rhea" id="RHEA:78975"/>
        <dbReference type="ChEBI" id="CHEBI:15377"/>
        <dbReference type="ChEBI" id="CHEBI:58146"/>
        <dbReference type="ChEBI" id="CHEBI:229665"/>
        <dbReference type="EC" id="4.2.1.182"/>
    </reaction>
    <physiologicalReaction direction="left-to-right" evidence="4">
        <dbReference type="Rhea" id="RHEA:78976"/>
    </physiologicalReaction>
</comment>
<dbReference type="InterPro" id="IPR020794">
    <property type="entry name" value="PMDh_S"/>
</dbReference>
<dbReference type="GeneID" id="24798355"/>
<accession>A0A0A7GIT8</accession>
<dbReference type="HOGENOM" id="CLU_141583_2_0_2"/>
<evidence type="ECO:0000256" key="1">
    <source>
        <dbReference type="ARBA" id="ARBA00005092"/>
    </source>
</evidence>